<dbReference type="Proteomes" id="UP000192578">
    <property type="component" value="Unassembled WGS sequence"/>
</dbReference>
<feature type="compositionally biased region" description="Pro residues" evidence="1">
    <location>
        <begin position="69"/>
        <end position="83"/>
    </location>
</feature>
<keyword evidence="2" id="KW-0472">Membrane</keyword>
<sequence length="372" mass="41933">MILRLSAASLCCESNNRRIIIKLFPFSHRSSSHGLGTFRLQACRGVHKDHRGGTTQKSLKHPDRFPVKSPSPPAPNTAPPPGSAKPSTTTVWSQVVLWIRGLDLRRRLFGEGSVPYGAKRIMRMKALDGQPVTADLVYSFSKQSLVRFCGTGTGIIFVLITLTFVWWYFKSRWQLERTALPPYWPENRADEIGDVYRPAMFNTKEQYAFAYLFSACLTLAVGVITRRLPLRIYYDSIHEVFAIVHLNAFGRNVITLVKPGRVRLARESSFFGSFFGDTEILNDQGKAVQKLRINSGGFTMPYYYNLMVGSFTGAEGDFDSESDQSPFEGYFPERPVSVVEPLSPNADLAERVAQRNAEKLEALRRLTNNKMS</sequence>
<accession>A0A9X6NGK0</accession>
<dbReference type="AlphaFoldDB" id="A0A9X6NGK0"/>
<keyword evidence="2" id="KW-1133">Transmembrane helix</keyword>
<dbReference type="OrthoDB" id="10622026at2759"/>
<keyword evidence="2" id="KW-0812">Transmembrane</keyword>
<keyword evidence="4" id="KW-1185">Reference proteome</keyword>
<evidence type="ECO:0000313" key="4">
    <source>
        <dbReference type="Proteomes" id="UP000192578"/>
    </source>
</evidence>
<name>A0A9X6NGK0_HYPEX</name>
<organism evidence="3 4">
    <name type="scientific">Hypsibius exemplaris</name>
    <name type="common">Freshwater tardigrade</name>
    <dbReference type="NCBI Taxonomy" id="2072580"/>
    <lineage>
        <taxon>Eukaryota</taxon>
        <taxon>Metazoa</taxon>
        <taxon>Ecdysozoa</taxon>
        <taxon>Tardigrada</taxon>
        <taxon>Eutardigrada</taxon>
        <taxon>Parachela</taxon>
        <taxon>Hypsibioidea</taxon>
        <taxon>Hypsibiidae</taxon>
        <taxon>Hypsibius</taxon>
    </lineage>
</organism>
<feature type="region of interest" description="Disordered" evidence="1">
    <location>
        <begin position="49"/>
        <end position="88"/>
    </location>
</feature>
<evidence type="ECO:0000256" key="1">
    <source>
        <dbReference type="SAM" id="MobiDB-lite"/>
    </source>
</evidence>
<protein>
    <submittedName>
        <fullName evidence="3">Uncharacterized protein</fullName>
    </submittedName>
</protein>
<feature type="transmembrane region" description="Helical" evidence="2">
    <location>
        <begin position="145"/>
        <end position="169"/>
    </location>
</feature>
<evidence type="ECO:0000256" key="2">
    <source>
        <dbReference type="SAM" id="Phobius"/>
    </source>
</evidence>
<reference evidence="4" key="1">
    <citation type="submission" date="2017-01" db="EMBL/GenBank/DDBJ databases">
        <title>Comparative genomics of anhydrobiosis in the tardigrade Hypsibius dujardini.</title>
        <authorList>
            <person name="Yoshida Y."/>
            <person name="Koutsovoulos G."/>
            <person name="Laetsch D."/>
            <person name="Stevens L."/>
            <person name="Kumar S."/>
            <person name="Horikawa D."/>
            <person name="Ishino K."/>
            <person name="Komine S."/>
            <person name="Tomita M."/>
            <person name="Blaxter M."/>
            <person name="Arakawa K."/>
        </authorList>
    </citation>
    <scope>NUCLEOTIDE SEQUENCE [LARGE SCALE GENOMIC DNA]</scope>
    <source>
        <strain evidence="4">Z151</strain>
    </source>
</reference>
<feature type="transmembrane region" description="Helical" evidence="2">
    <location>
        <begin position="207"/>
        <end position="225"/>
    </location>
</feature>
<gene>
    <name evidence="3" type="ORF">BV898_17271</name>
</gene>
<proteinExistence type="predicted"/>
<comment type="caution">
    <text evidence="3">The sequence shown here is derived from an EMBL/GenBank/DDBJ whole genome shotgun (WGS) entry which is preliminary data.</text>
</comment>
<dbReference type="EMBL" id="MTYJ01000288">
    <property type="protein sequence ID" value="OWA52829.1"/>
    <property type="molecule type" value="Genomic_DNA"/>
</dbReference>
<evidence type="ECO:0000313" key="3">
    <source>
        <dbReference type="EMBL" id="OWA52829.1"/>
    </source>
</evidence>